<comment type="subunit">
    <text evidence="1 8">Homodimer.</text>
</comment>
<reference evidence="10" key="1">
    <citation type="journal article" date="2019" name="Int. J. Syst. Evol. Microbiol.">
        <title>The Global Catalogue of Microorganisms (GCM) 10K type strain sequencing project: providing services to taxonomists for standard genome sequencing and annotation.</title>
        <authorList>
            <consortium name="The Broad Institute Genomics Platform"/>
            <consortium name="The Broad Institute Genome Sequencing Center for Infectious Disease"/>
            <person name="Wu L."/>
            <person name="Ma J."/>
        </authorList>
    </citation>
    <scope>NUCLEOTIDE SEQUENCE [LARGE SCALE GENOMIC DNA]</scope>
    <source>
        <strain evidence="10">CCM 2050</strain>
    </source>
</reference>
<keyword evidence="6 8" id="KW-0378">Hydrolase</keyword>
<dbReference type="Gene3D" id="3.60.15.10">
    <property type="entry name" value="Ribonuclease Z/Hydroxyacylglutathione hydrolase-like"/>
    <property type="match status" value="1"/>
</dbReference>
<feature type="binding site" evidence="8">
    <location>
        <position position="86"/>
    </location>
    <ligand>
        <name>Zn(2+)</name>
        <dbReference type="ChEBI" id="CHEBI:29105"/>
        <label>1</label>
        <note>catalytic</note>
    </ligand>
</feature>
<evidence type="ECO:0000256" key="8">
    <source>
        <dbReference type="HAMAP-Rule" id="MF_01818"/>
    </source>
</evidence>
<dbReference type="PANTHER" id="PTHR46018">
    <property type="entry name" value="ZINC PHOSPHODIESTERASE ELAC PROTEIN 1"/>
    <property type="match status" value="1"/>
</dbReference>
<protein>
    <recommendedName>
        <fullName evidence="8">Ribonuclease Z</fullName>
        <shortName evidence="8">RNase Z</shortName>
        <ecNumber evidence="8">3.1.26.11</ecNumber>
    </recommendedName>
    <alternativeName>
        <fullName evidence="8">tRNA 3 endonuclease</fullName>
    </alternativeName>
    <alternativeName>
        <fullName evidence="8">tRNase Z</fullName>
    </alternativeName>
</protein>
<name>A0ABW1W8K9_9GAMM</name>
<feature type="binding site" evidence="8">
    <location>
        <position position="84"/>
    </location>
    <ligand>
        <name>Zn(2+)</name>
        <dbReference type="ChEBI" id="CHEBI:29105"/>
        <label>1</label>
        <note>catalytic</note>
    </ligand>
</feature>
<keyword evidence="5 8" id="KW-0255">Endonuclease</keyword>
<evidence type="ECO:0000256" key="1">
    <source>
        <dbReference type="ARBA" id="ARBA00011738"/>
    </source>
</evidence>
<accession>A0ABW1W8K9</accession>
<evidence type="ECO:0000256" key="4">
    <source>
        <dbReference type="ARBA" id="ARBA00022723"/>
    </source>
</evidence>
<evidence type="ECO:0000256" key="3">
    <source>
        <dbReference type="ARBA" id="ARBA00022722"/>
    </source>
</evidence>
<evidence type="ECO:0000313" key="10">
    <source>
        <dbReference type="Proteomes" id="UP001596264"/>
    </source>
</evidence>
<evidence type="ECO:0000256" key="6">
    <source>
        <dbReference type="ARBA" id="ARBA00022801"/>
    </source>
</evidence>
<keyword evidence="10" id="KW-1185">Reference proteome</keyword>
<comment type="cofactor">
    <cofactor evidence="8">
        <name>Zn(2+)</name>
        <dbReference type="ChEBI" id="CHEBI:29105"/>
    </cofactor>
    <text evidence="8">Binds 2 Zn(2+) ions.</text>
</comment>
<dbReference type="EC" id="3.1.26.11" evidence="8"/>
<comment type="catalytic activity">
    <reaction evidence="8">
        <text>Endonucleolytic cleavage of RNA, removing extra 3' nucleotides from tRNA precursor, generating 3' termini of tRNAs. A 3'-hydroxy group is left at the tRNA terminus and a 5'-phosphoryl group is left at the trailer molecule.</text>
        <dbReference type="EC" id="3.1.26.11"/>
    </reaction>
</comment>
<keyword evidence="3 8" id="KW-0540">Nuclease</keyword>
<dbReference type="Proteomes" id="UP001596264">
    <property type="component" value="Unassembled WGS sequence"/>
</dbReference>
<feature type="binding site" evidence="8">
    <location>
        <position position="308"/>
    </location>
    <ligand>
        <name>Zn(2+)</name>
        <dbReference type="ChEBI" id="CHEBI:29105"/>
        <label>2</label>
        <note>catalytic</note>
    </ligand>
</feature>
<keyword evidence="2 8" id="KW-0819">tRNA processing</keyword>
<evidence type="ECO:0000256" key="7">
    <source>
        <dbReference type="ARBA" id="ARBA00022833"/>
    </source>
</evidence>
<dbReference type="InterPro" id="IPR036866">
    <property type="entry name" value="RibonucZ/Hydroxyglut_hydro"/>
</dbReference>
<keyword evidence="7 8" id="KW-0862">Zinc</keyword>
<keyword evidence="4 8" id="KW-0479">Metal-binding</keyword>
<feature type="active site" description="Proton acceptor" evidence="8">
    <location>
        <position position="88"/>
    </location>
</feature>
<dbReference type="PANTHER" id="PTHR46018:SF2">
    <property type="entry name" value="ZINC PHOSPHODIESTERASE ELAC PROTEIN 1"/>
    <property type="match status" value="1"/>
</dbReference>
<sequence>MLKLTFLGTSAGVPTKQRNVTALAIECLNPYLIGSIRQQDKNKSNNKNSKSRPWLLIDCGEGTQHQLLHTKLSLHQLAVICITHVHGDHCYGLPGLLASAAMSGRREPLTLIAPKAIATLLDAVILTTELHLPFAINFMTIEDLLSEPINQNKVTIRLDNQHQLEIDITPLSHRVASYGFGITQTITRRSLNTDKLIADSIQASALWGKLQQGEDVMTDDGRMLRSVDYVDNEISQTRAVIAGDNDTPERLKAAVVGADVLVHEATYTSDVLAKIQAKNPDFDPMHSSAQLLGRFAEQVGVRNLIMTHFSARYQSFDNPTSSTPNMAHIRLESESVYQGNLWLAHDFAQYMVNGSADLADLAGETESGSVQYLGSARDHNN</sequence>
<comment type="caution">
    <text evidence="9">The sequence shown here is derived from an EMBL/GenBank/DDBJ whole genome shotgun (WGS) entry which is preliminary data.</text>
</comment>
<dbReference type="InterPro" id="IPR013471">
    <property type="entry name" value="RNase_Z/BN"/>
</dbReference>
<organism evidence="9 10">
    <name type="scientific">Psychrobacter glacincola</name>
    <dbReference type="NCBI Taxonomy" id="56810"/>
    <lineage>
        <taxon>Bacteria</taxon>
        <taxon>Pseudomonadati</taxon>
        <taxon>Pseudomonadota</taxon>
        <taxon>Gammaproteobacteria</taxon>
        <taxon>Moraxellales</taxon>
        <taxon>Moraxellaceae</taxon>
        <taxon>Psychrobacter</taxon>
    </lineage>
</organism>
<feature type="binding site" evidence="8">
    <location>
        <position position="88"/>
    </location>
    <ligand>
        <name>Zn(2+)</name>
        <dbReference type="ChEBI" id="CHEBI:29105"/>
        <label>2</label>
        <note>catalytic</note>
    </ligand>
</feature>
<proteinExistence type="inferred from homology"/>
<dbReference type="EMBL" id="JBHSTZ010000021">
    <property type="protein sequence ID" value="MFC6381282.1"/>
    <property type="molecule type" value="Genomic_DNA"/>
</dbReference>
<feature type="binding site" evidence="8">
    <location>
        <position position="89"/>
    </location>
    <ligand>
        <name>Zn(2+)</name>
        <dbReference type="ChEBI" id="CHEBI:29105"/>
        <label>2</label>
        <note>catalytic</note>
    </ligand>
</feature>
<evidence type="ECO:0000313" key="9">
    <source>
        <dbReference type="EMBL" id="MFC6381282.1"/>
    </source>
</evidence>
<dbReference type="Pfam" id="PF23023">
    <property type="entry name" value="Anti-Pycsar_Apyc1"/>
    <property type="match status" value="1"/>
</dbReference>
<dbReference type="RefSeq" id="WP_201561439.1">
    <property type="nucleotide sequence ID" value="NZ_CAJGZK010000002.1"/>
</dbReference>
<feature type="binding site" evidence="8">
    <location>
        <position position="173"/>
    </location>
    <ligand>
        <name>Zn(2+)</name>
        <dbReference type="ChEBI" id="CHEBI:29105"/>
        <label>1</label>
        <note>catalytic</note>
    </ligand>
</feature>
<dbReference type="SUPFAM" id="SSF56281">
    <property type="entry name" value="Metallo-hydrolase/oxidoreductase"/>
    <property type="match status" value="1"/>
</dbReference>
<dbReference type="CDD" id="cd07717">
    <property type="entry name" value="RNaseZ_ZiPD-like_MBL-fold"/>
    <property type="match status" value="1"/>
</dbReference>
<feature type="binding site" evidence="8">
    <location>
        <position position="244"/>
    </location>
    <ligand>
        <name>Zn(2+)</name>
        <dbReference type="ChEBI" id="CHEBI:29105"/>
        <label>2</label>
        <note>catalytic</note>
    </ligand>
</feature>
<comment type="function">
    <text evidence="8">Zinc phosphodiesterase, which displays some tRNA 3'-processing endonuclease activity. Probably involved in tRNA maturation, by removing a 3'-trailer from precursor tRNA.</text>
</comment>
<dbReference type="HAMAP" id="MF_01818">
    <property type="entry name" value="RNase_Z_BN"/>
    <property type="match status" value="1"/>
</dbReference>
<evidence type="ECO:0000256" key="5">
    <source>
        <dbReference type="ARBA" id="ARBA00022759"/>
    </source>
</evidence>
<evidence type="ECO:0000256" key="2">
    <source>
        <dbReference type="ARBA" id="ARBA00022694"/>
    </source>
</evidence>
<gene>
    <name evidence="8" type="primary">rnz</name>
    <name evidence="9" type="ORF">ACFP58_07385</name>
</gene>
<feature type="binding site" evidence="8">
    <location>
        <position position="244"/>
    </location>
    <ligand>
        <name>Zn(2+)</name>
        <dbReference type="ChEBI" id="CHEBI:29105"/>
        <label>1</label>
        <note>catalytic</note>
    </ligand>
</feature>
<comment type="similarity">
    <text evidence="8">Belongs to the RNase Z family.</text>
</comment>